<evidence type="ECO:0000313" key="1">
    <source>
        <dbReference type="EMBL" id="AXY67214.1"/>
    </source>
</evidence>
<dbReference type="AlphaFoldDB" id="A0A3B7MD51"/>
<accession>A0A3B7MD51</accession>
<name>A0A3B7MD51_9CYAN</name>
<evidence type="ECO:0000313" key="2">
    <source>
        <dbReference type="Proteomes" id="UP000261812"/>
    </source>
</evidence>
<gene>
    <name evidence="1" type="ORF">D3A95_00605</name>
</gene>
<dbReference type="RefSeq" id="WP_181495475.1">
    <property type="nucleotide sequence ID" value="NZ_CP032152.1"/>
</dbReference>
<dbReference type="EMBL" id="CP032152">
    <property type="protein sequence ID" value="AXY67214.1"/>
    <property type="molecule type" value="Genomic_DNA"/>
</dbReference>
<organism evidence="1 2">
    <name type="scientific">Thermosynechococcus sichuanensis E542</name>
    <dbReference type="NCBI Taxonomy" id="2016101"/>
    <lineage>
        <taxon>Bacteria</taxon>
        <taxon>Bacillati</taxon>
        <taxon>Cyanobacteriota</taxon>
        <taxon>Cyanophyceae</taxon>
        <taxon>Acaryochloridales</taxon>
        <taxon>Thermosynechococcaceae</taxon>
        <taxon>Thermosynechococcus</taxon>
        <taxon>Thermosynechococcus sichuanensis</taxon>
    </lineage>
</organism>
<dbReference type="KEGG" id="tsq:D3A95_00605"/>
<reference evidence="2" key="1">
    <citation type="submission" date="2018-09" db="EMBL/GenBank/DDBJ databases">
        <title>Complete genome sequence of thermophilic cyanobacteria strain Thermosynechococcus elongatus PKUAC-SCTE542.</title>
        <authorList>
            <person name="Liang Y."/>
            <person name="Tang J."/>
            <person name="Daroch M."/>
        </authorList>
    </citation>
    <scope>NUCLEOTIDE SEQUENCE [LARGE SCALE GENOMIC DNA]</scope>
    <source>
        <strain evidence="2">E542</strain>
    </source>
</reference>
<sequence length="101" mass="11466">MISSSSPLTTTDLNALAERVRMAAERANGNVHDLLALLRLLEQLHREICDNQFQAALPTNRQALYKLLRDIETNGGWPYIPRKRLESFLGAIQEESDSREC</sequence>
<proteinExistence type="predicted"/>
<keyword evidence="2" id="KW-1185">Reference proteome</keyword>
<protein>
    <submittedName>
        <fullName evidence="1">Uncharacterized protein</fullName>
    </submittedName>
</protein>
<dbReference type="Proteomes" id="UP000261812">
    <property type="component" value="Chromosome"/>
</dbReference>